<proteinExistence type="predicted"/>
<dbReference type="Gene3D" id="3.30.1240.10">
    <property type="match status" value="1"/>
</dbReference>
<dbReference type="Proteomes" id="UP000756387">
    <property type="component" value="Unassembled WGS sequence"/>
</dbReference>
<name>A0ABR9RRE0_9ACTN</name>
<dbReference type="InterPro" id="IPR036412">
    <property type="entry name" value="HAD-like_sf"/>
</dbReference>
<dbReference type="Gene3D" id="3.40.50.1000">
    <property type="entry name" value="HAD superfamily/HAD-like"/>
    <property type="match status" value="1"/>
</dbReference>
<dbReference type="NCBIfam" id="TIGR01484">
    <property type="entry name" value="HAD-SF-IIB"/>
    <property type="match status" value="1"/>
</dbReference>
<evidence type="ECO:0000313" key="2">
    <source>
        <dbReference type="Proteomes" id="UP000756387"/>
    </source>
</evidence>
<dbReference type="PANTHER" id="PTHR10000">
    <property type="entry name" value="PHOSPHOSERINE PHOSPHATASE"/>
    <property type="match status" value="1"/>
</dbReference>
<dbReference type="PANTHER" id="PTHR10000:SF8">
    <property type="entry name" value="HAD SUPERFAMILY HYDROLASE-LIKE, TYPE 3"/>
    <property type="match status" value="1"/>
</dbReference>
<gene>
    <name evidence="1" type="ORF">IEQ44_05675</name>
</gene>
<keyword evidence="1" id="KW-0378">Hydrolase</keyword>
<dbReference type="EMBL" id="JADCSA010000004">
    <property type="protein sequence ID" value="MBE7324134.1"/>
    <property type="molecule type" value="Genomic_DNA"/>
</dbReference>
<dbReference type="GO" id="GO:0016787">
    <property type="term" value="F:hydrolase activity"/>
    <property type="evidence" value="ECO:0007669"/>
    <property type="project" value="UniProtKB-KW"/>
</dbReference>
<evidence type="ECO:0000313" key="1">
    <source>
        <dbReference type="EMBL" id="MBE7324134.1"/>
    </source>
</evidence>
<organism evidence="1 2">
    <name type="scientific">Nocardioides malaquae</name>
    <dbReference type="NCBI Taxonomy" id="2773426"/>
    <lineage>
        <taxon>Bacteria</taxon>
        <taxon>Bacillati</taxon>
        <taxon>Actinomycetota</taxon>
        <taxon>Actinomycetes</taxon>
        <taxon>Propionibacteriales</taxon>
        <taxon>Nocardioidaceae</taxon>
        <taxon>Nocardioides</taxon>
    </lineage>
</organism>
<dbReference type="SUPFAM" id="SSF56784">
    <property type="entry name" value="HAD-like"/>
    <property type="match status" value="1"/>
</dbReference>
<protein>
    <submittedName>
        <fullName evidence="1">HAD-IIB family hydrolase</fullName>
    </submittedName>
</protein>
<reference evidence="1 2" key="1">
    <citation type="submission" date="2020-10" db="EMBL/GenBank/DDBJ databases">
        <title>Nocardioides sp. isolated from sludge.</title>
        <authorList>
            <person name="Zhang X."/>
        </authorList>
    </citation>
    <scope>NUCLEOTIDE SEQUENCE [LARGE SCALE GENOMIC DNA]</scope>
    <source>
        <strain evidence="1 2">Y6</strain>
    </source>
</reference>
<dbReference type="InterPro" id="IPR023214">
    <property type="entry name" value="HAD_sf"/>
</dbReference>
<sequence length="265" mass="28554">MLPRLVATDLDGTLLDARGEVSAYTREVLLAVEEQGVPVVFVTGRPIRWMESLWESVGGHGLAILSNGGVVYDVATHSVRRARTIAPDVLVRVGELLRAAAPGTTFALERTTGFAREPDFMPRLHTSAVPGVPVAPLEDLVDDRVVKLLARHEEQGPEEFWQLAEEVVGHSVTTTWSSVGTLVEMSGAGVTKATTLADLCAELGVERSEVVAFGDMPNDLALLDWAGTAYAMENAHPSVRVATRRTAPRHDEDGVARTLARIFGL</sequence>
<comment type="caution">
    <text evidence="1">The sequence shown here is derived from an EMBL/GenBank/DDBJ whole genome shotgun (WGS) entry which is preliminary data.</text>
</comment>
<dbReference type="InterPro" id="IPR006379">
    <property type="entry name" value="HAD-SF_hydro_IIB"/>
</dbReference>
<accession>A0ABR9RRE0</accession>
<dbReference type="Pfam" id="PF08282">
    <property type="entry name" value="Hydrolase_3"/>
    <property type="match status" value="1"/>
</dbReference>
<keyword evidence="2" id="KW-1185">Reference proteome</keyword>